<dbReference type="CDD" id="cd14668">
    <property type="entry name" value="mlta_B"/>
    <property type="match status" value="1"/>
</dbReference>
<dbReference type="GO" id="GO:0071555">
    <property type="term" value="P:cell wall organization"/>
    <property type="evidence" value="ECO:0007669"/>
    <property type="project" value="UniProtKB-KW"/>
</dbReference>
<dbReference type="GO" id="GO:0009254">
    <property type="term" value="P:peptidoglycan turnover"/>
    <property type="evidence" value="ECO:0007669"/>
    <property type="project" value="InterPro"/>
</dbReference>
<keyword evidence="9" id="KW-1185">Reference proteome</keyword>
<accession>A0A255Z3B6</accession>
<dbReference type="GO" id="GO:0008933">
    <property type="term" value="F:peptidoglycan lytic transglycosylase activity"/>
    <property type="evidence" value="ECO:0007669"/>
    <property type="project" value="TreeGrafter"/>
</dbReference>
<keyword evidence="6" id="KW-0732">Signal</keyword>
<dbReference type="Gene3D" id="2.40.40.10">
    <property type="entry name" value="RlpA-like domain"/>
    <property type="match status" value="1"/>
</dbReference>
<dbReference type="EMBL" id="NOXU01000024">
    <property type="protein sequence ID" value="OYQ35968.1"/>
    <property type="molecule type" value="Genomic_DNA"/>
</dbReference>
<evidence type="ECO:0000313" key="8">
    <source>
        <dbReference type="EMBL" id="OYQ35968.1"/>
    </source>
</evidence>
<name>A0A255Z3B6_9PROT</name>
<evidence type="ECO:0000256" key="3">
    <source>
        <dbReference type="ARBA" id="ARBA00023239"/>
    </source>
</evidence>
<dbReference type="Proteomes" id="UP000216998">
    <property type="component" value="Unassembled WGS sequence"/>
</dbReference>
<sequence>MDRLMRRHSLAVLFAFGLLTGCAPQSVKPPAPTVAPAPAVEAERPAARLTLRPARFTDLPGWSVDRTAEALPALLKSCDRLAKQPADRPLGPDGMMGRIRDWTGPCAVIAKLPPGDHVALRRTVEDLFQPWAAGDNGQEEGLFTGYYESALRGSLKRQGKYQTPLYKRPSDLVMVELGEFRPNLKGERIAGRVVDGQLKPYADRRAIESGALNGKGLELLYVDDPVDAFFLQIQGSGRVTLPDGNQIRVGYDGQNGHPYFAIGRELVARGALTKDEVSMQSIRAWLEANPSKAAEVMNTNPSFVFFRRLEGEGPLGAQGVALTPGRSLAVDRTFIAYGVPVWLDTEDPVQTKTRVRRLMVAQDTGGAIRGPVRGDVFWGHGPDAEHRAGLMKSSGRYWLLLPKGITPPVS</sequence>
<reference evidence="8 9" key="1">
    <citation type="submission" date="2017-07" db="EMBL/GenBank/DDBJ databases">
        <title>Niveispirillum cyanobacteriorum sp. nov., isolated from cyanobacterial aggregates in a eutrophic lake.</title>
        <authorList>
            <person name="Cai H."/>
        </authorList>
    </citation>
    <scope>NUCLEOTIDE SEQUENCE [LARGE SCALE GENOMIC DNA]</scope>
    <source>
        <strain evidence="9">TH1-14</strain>
    </source>
</reference>
<dbReference type="PANTHER" id="PTHR30124:SF0">
    <property type="entry name" value="MEMBRANE-BOUND LYTIC MUREIN TRANSGLYCOSYLASE A"/>
    <property type="match status" value="1"/>
</dbReference>
<dbReference type="InterPro" id="IPR026044">
    <property type="entry name" value="MltA"/>
</dbReference>
<dbReference type="PROSITE" id="PS51257">
    <property type="entry name" value="PROKAR_LIPOPROTEIN"/>
    <property type="match status" value="1"/>
</dbReference>
<dbReference type="GO" id="GO:0009253">
    <property type="term" value="P:peptidoglycan catabolic process"/>
    <property type="evidence" value="ECO:0007669"/>
    <property type="project" value="TreeGrafter"/>
</dbReference>
<dbReference type="SUPFAM" id="SSF50685">
    <property type="entry name" value="Barwin-like endoglucanases"/>
    <property type="match status" value="1"/>
</dbReference>
<dbReference type="InterPro" id="IPR010611">
    <property type="entry name" value="3D_dom"/>
</dbReference>
<evidence type="ECO:0000313" key="9">
    <source>
        <dbReference type="Proteomes" id="UP000216998"/>
    </source>
</evidence>
<evidence type="ECO:0000256" key="1">
    <source>
        <dbReference type="ARBA" id="ARBA00001420"/>
    </source>
</evidence>
<dbReference type="InterPro" id="IPR036908">
    <property type="entry name" value="RlpA-like_sf"/>
</dbReference>
<gene>
    <name evidence="8" type="ORF">CHU95_06860</name>
</gene>
<feature type="chain" id="PRO_5013327599" description="peptidoglycan lytic exotransglycosylase" evidence="6">
    <location>
        <begin position="26"/>
        <end position="410"/>
    </location>
</feature>
<feature type="signal peptide" evidence="6">
    <location>
        <begin position="1"/>
        <end position="25"/>
    </location>
</feature>
<organism evidence="8 9">
    <name type="scientific">Niveispirillum lacus</name>
    <dbReference type="NCBI Taxonomy" id="1981099"/>
    <lineage>
        <taxon>Bacteria</taxon>
        <taxon>Pseudomonadati</taxon>
        <taxon>Pseudomonadota</taxon>
        <taxon>Alphaproteobacteria</taxon>
        <taxon>Rhodospirillales</taxon>
        <taxon>Azospirillaceae</taxon>
        <taxon>Niveispirillum</taxon>
    </lineage>
</organism>
<dbReference type="PANTHER" id="PTHR30124">
    <property type="entry name" value="MEMBRANE-BOUND LYTIC MUREIN TRANSGLYCOSYLASE A"/>
    <property type="match status" value="1"/>
</dbReference>
<evidence type="ECO:0000256" key="4">
    <source>
        <dbReference type="ARBA" id="ARBA00023316"/>
    </source>
</evidence>
<dbReference type="OrthoDB" id="9783686at2"/>
<dbReference type="PIRSF" id="PIRSF019422">
    <property type="entry name" value="MltA"/>
    <property type="match status" value="1"/>
</dbReference>
<dbReference type="GO" id="GO:0019867">
    <property type="term" value="C:outer membrane"/>
    <property type="evidence" value="ECO:0007669"/>
    <property type="project" value="InterPro"/>
</dbReference>
<dbReference type="Pfam" id="PF06725">
    <property type="entry name" value="3D"/>
    <property type="match status" value="1"/>
</dbReference>
<feature type="domain" description="Lytic transglycosylase MltA" evidence="7">
    <location>
        <begin position="150"/>
        <end position="307"/>
    </location>
</feature>
<keyword evidence="3" id="KW-0456">Lyase</keyword>
<dbReference type="EC" id="4.2.2.n1" evidence="2"/>
<proteinExistence type="predicted"/>
<evidence type="ECO:0000259" key="7">
    <source>
        <dbReference type="SMART" id="SM00925"/>
    </source>
</evidence>
<comment type="catalytic activity">
    <reaction evidence="1">
        <text>Exolytic cleavage of the (1-&gt;4)-beta-glycosidic linkage between N-acetylmuramic acid (MurNAc) and N-acetylglucosamine (GlcNAc) residues in peptidoglycan, from either the reducing or the non-reducing ends of the peptidoglycan chains, with concomitant formation of a 1,6-anhydrobond in the MurNAc residue.</text>
        <dbReference type="EC" id="4.2.2.n1"/>
    </reaction>
</comment>
<dbReference type="CDD" id="cd14485">
    <property type="entry name" value="mltA_like_LT_A"/>
    <property type="match status" value="1"/>
</dbReference>
<comment type="caution">
    <text evidence="8">The sequence shown here is derived from an EMBL/GenBank/DDBJ whole genome shotgun (WGS) entry which is preliminary data.</text>
</comment>
<dbReference type="InterPro" id="IPR005300">
    <property type="entry name" value="MltA_B"/>
</dbReference>
<protein>
    <recommendedName>
        <fullName evidence="2">peptidoglycan lytic exotransglycosylase</fullName>
        <ecNumber evidence="2">4.2.2.n1</ecNumber>
    </recommendedName>
    <alternativeName>
        <fullName evidence="5">Murein hydrolase A</fullName>
    </alternativeName>
</protein>
<evidence type="ECO:0000256" key="2">
    <source>
        <dbReference type="ARBA" id="ARBA00012587"/>
    </source>
</evidence>
<dbReference type="Pfam" id="PF03562">
    <property type="entry name" value="MltA"/>
    <property type="match status" value="1"/>
</dbReference>
<keyword evidence="4" id="KW-0961">Cell wall biogenesis/degradation</keyword>
<dbReference type="GO" id="GO:0004553">
    <property type="term" value="F:hydrolase activity, hydrolyzing O-glycosyl compounds"/>
    <property type="evidence" value="ECO:0007669"/>
    <property type="project" value="InterPro"/>
</dbReference>
<dbReference type="Gene3D" id="2.40.240.50">
    <property type="entry name" value="Barwin-like endoglucanases"/>
    <property type="match status" value="1"/>
</dbReference>
<dbReference type="AlphaFoldDB" id="A0A255Z3B6"/>
<evidence type="ECO:0000256" key="5">
    <source>
        <dbReference type="ARBA" id="ARBA00030918"/>
    </source>
</evidence>
<evidence type="ECO:0000256" key="6">
    <source>
        <dbReference type="SAM" id="SignalP"/>
    </source>
</evidence>
<dbReference type="SMART" id="SM00925">
    <property type="entry name" value="MltA"/>
    <property type="match status" value="1"/>
</dbReference>